<evidence type="ECO:0000313" key="1">
    <source>
        <dbReference type="EMBL" id="CAB4957781.1"/>
    </source>
</evidence>
<organism evidence="1">
    <name type="scientific">freshwater metagenome</name>
    <dbReference type="NCBI Taxonomy" id="449393"/>
    <lineage>
        <taxon>unclassified sequences</taxon>
        <taxon>metagenomes</taxon>
        <taxon>ecological metagenomes</taxon>
    </lineage>
</organism>
<proteinExistence type="predicted"/>
<dbReference type="EMBL" id="CAFBNO010000041">
    <property type="protein sequence ID" value="CAB4957781.1"/>
    <property type="molecule type" value="Genomic_DNA"/>
</dbReference>
<sequence length="76" mass="7947">MTMPSSSGIPAVAFLKASCASATLSKRMLIWLVATGPYFSTSSFNVSAMSRWLAMVAIARAALMPSLSGKTLGSMQ</sequence>
<name>A0A6J7KQT7_9ZZZZ</name>
<accession>A0A6J7KQT7</accession>
<protein>
    <submittedName>
        <fullName evidence="1">Unannotated protein</fullName>
    </submittedName>
</protein>
<dbReference type="AlphaFoldDB" id="A0A6J7KQT7"/>
<gene>
    <name evidence="1" type="ORF">UFOPK3837_00861</name>
</gene>
<reference evidence="1" key="1">
    <citation type="submission" date="2020-05" db="EMBL/GenBank/DDBJ databases">
        <authorList>
            <person name="Chiriac C."/>
            <person name="Salcher M."/>
            <person name="Ghai R."/>
            <person name="Kavagutti S V."/>
        </authorList>
    </citation>
    <scope>NUCLEOTIDE SEQUENCE</scope>
</reference>